<organism evidence="5 6">
    <name type="scientific">Stomoxys calcitrans</name>
    <name type="common">Stable fly</name>
    <name type="synonym">Conops calcitrans</name>
    <dbReference type="NCBI Taxonomy" id="35570"/>
    <lineage>
        <taxon>Eukaryota</taxon>
        <taxon>Metazoa</taxon>
        <taxon>Ecdysozoa</taxon>
        <taxon>Arthropoda</taxon>
        <taxon>Hexapoda</taxon>
        <taxon>Insecta</taxon>
        <taxon>Pterygota</taxon>
        <taxon>Neoptera</taxon>
        <taxon>Endopterygota</taxon>
        <taxon>Diptera</taxon>
        <taxon>Brachycera</taxon>
        <taxon>Muscomorpha</taxon>
        <taxon>Muscoidea</taxon>
        <taxon>Muscidae</taxon>
        <taxon>Stomoxys</taxon>
    </lineage>
</organism>
<dbReference type="Gene3D" id="1.10.287.2250">
    <property type="match status" value="1"/>
</dbReference>
<dbReference type="PANTHER" id="PTHR12411">
    <property type="entry name" value="CYSTEINE PROTEASE FAMILY C1-RELATED"/>
    <property type="match status" value="1"/>
</dbReference>
<feature type="signal peptide" evidence="2">
    <location>
        <begin position="1"/>
        <end position="22"/>
    </location>
</feature>
<evidence type="ECO:0000313" key="6">
    <source>
        <dbReference type="Proteomes" id="UP000095300"/>
    </source>
</evidence>
<evidence type="ECO:0000313" key="5">
    <source>
        <dbReference type="EnsemblMetazoa" id="SCAU014478-PA"/>
    </source>
</evidence>
<evidence type="ECO:0000259" key="3">
    <source>
        <dbReference type="SMART" id="SM00645"/>
    </source>
</evidence>
<dbReference type="SMART" id="SM00848">
    <property type="entry name" value="Inhibitor_I29"/>
    <property type="match status" value="1"/>
</dbReference>
<dbReference type="SUPFAM" id="SSF54001">
    <property type="entry name" value="Cysteine proteinases"/>
    <property type="match status" value="1"/>
</dbReference>
<dbReference type="InterPro" id="IPR000668">
    <property type="entry name" value="Peptidase_C1A_C"/>
</dbReference>
<dbReference type="Proteomes" id="UP000095300">
    <property type="component" value="Unassembled WGS sequence"/>
</dbReference>
<sequence length="349" mass="39540">MYSFWSWSAVYLVLVIIQQCLAINHVPEDEWEKFKTDFGKTYPSNGISEALAQYYYAYNKRLIDNHNAQFNRGQKTFELKVNQFTDMRLIHFNALFPKAIAQAKPNAWPGPETLEATTVYNPSEHFGYVFNVEDQGTKCNSGWAYAAAKAVELMQAQQTGDLAPETLSAQNLIDCAGGARACKNQVPQVALEYLTVHEMDLYPESEYMNNNSLNEPGMCVPQGTMPTNLAEFSVIPDGDDDELKRYVSSGFPVIVEVNPASFEFMHYFRGVYQPSTTSHRNHKSTKGSHFMVVIGYDKDEKTNEEYWILQNSFGLDWGERGLMRMLRSPTQPITKNAIFPSKLGPLLGK</sequence>
<dbReference type="InterPro" id="IPR039417">
    <property type="entry name" value="Peptidase_C1A_papain-like"/>
</dbReference>
<dbReference type="SMART" id="SM00645">
    <property type="entry name" value="Pept_C1"/>
    <property type="match status" value="1"/>
</dbReference>
<dbReference type="AlphaFoldDB" id="A0A1I8Q742"/>
<protein>
    <recommendedName>
        <fullName evidence="7">Peptidase C1A papain C-terminal domain-containing protein</fullName>
    </recommendedName>
</protein>
<dbReference type="EnsemblMetazoa" id="SCAU014478-RA">
    <property type="protein sequence ID" value="SCAU014478-PA"/>
    <property type="gene ID" value="SCAU014478"/>
</dbReference>
<accession>A0A1I8Q742</accession>
<keyword evidence="6" id="KW-1185">Reference proteome</keyword>
<evidence type="ECO:0008006" key="7">
    <source>
        <dbReference type="Google" id="ProtNLM"/>
    </source>
</evidence>
<comment type="similarity">
    <text evidence="1">Belongs to the peptidase C1 family.</text>
</comment>
<feature type="domain" description="Cathepsin propeptide inhibitor" evidence="4">
    <location>
        <begin position="31"/>
        <end position="92"/>
    </location>
</feature>
<dbReference type="InterPro" id="IPR013128">
    <property type="entry name" value="Peptidase_C1A"/>
</dbReference>
<reference evidence="5" key="1">
    <citation type="submission" date="2020-05" db="UniProtKB">
        <authorList>
            <consortium name="EnsemblMetazoa"/>
        </authorList>
    </citation>
    <scope>IDENTIFICATION</scope>
    <source>
        <strain evidence="5">USDA</strain>
    </source>
</reference>
<dbReference type="InterPro" id="IPR013201">
    <property type="entry name" value="Prot_inhib_I29"/>
</dbReference>
<gene>
    <name evidence="5" type="primary">106082139</name>
</gene>
<dbReference type="VEuPathDB" id="VectorBase:SCAU014478"/>
<dbReference type="InterPro" id="IPR038765">
    <property type="entry name" value="Papain-like_cys_pep_sf"/>
</dbReference>
<name>A0A1I8Q742_STOCA</name>
<dbReference type="OrthoDB" id="387093at2759"/>
<evidence type="ECO:0000256" key="2">
    <source>
        <dbReference type="SAM" id="SignalP"/>
    </source>
</evidence>
<evidence type="ECO:0000259" key="4">
    <source>
        <dbReference type="SMART" id="SM00848"/>
    </source>
</evidence>
<evidence type="ECO:0000256" key="1">
    <source>
        <dbReference type="ARBA" id="ARBA00008455"/>
    </source>
</evidence>
<feature type="domain" description="Peptidase C1A papain C-terminal" evidence="3">
    <location>
        <begin position="116"/>
        <end position="341"/>
    </location>
</feature>
<dbReference type="CDD" id="cd02248">
    <property type="entry name" value="Peptidase_C1A"/>
    <property type="match status" value="1"/>
</dbReference>
<proteinExistence type="inferred from homology"/>
<dbReference type="GO" id="GO:0006508">
    <property type="term" value="P:proteolysis"/>
    <property type="evidence" value="ECO:0007669"/>
    <property type="project" value="InterPro"/>
</dbReference>
<dbReference type="STRING" id="35570.A0A1I8Q742"/>
<dbReference type="KEGG" id="scac:106082139"/>
<feature type="chain" id="PRO_5018689746" description="Peptidase C1A papain C-terminal domain-containing protein" evidence="2">
    <location>
        <begin position="23"/>
        <end position="349"/>
    </location>
</feature>
<dbReference type="Gene3D" id="3.90.70.10">
    <property type="entry name" value="Cysteine proteinases"/>
    <property type="match status" value="1"/>
</dbReference>
<keyword evidence="2" id="KW-0732">Signal</keyword>
<dbReference type="Pfam" id="PF08246">
    <property type="entry name" value="Inhibitor_I29"/>
    <property type="match status" value="1"/>
</dbReference>
<dbReference type="Pfam" id="PF00112">
    <property type="entry name" value="Peptidase_C1"/>
    <property type="match status" value="1"/>
</dbReference>
<dbReference type="GO" id="GO:0008234">
    <property type="term" value="F:cysteine-type peptidase activity"/>
    <property type="evidence" value="ECO:0007669"/>
    <property type="project" value="InterPro"/>
</dbReference>